<dbReference type="InterPro" id="IPR021359">
    <property type="entry name" value="DUF2812"/>
</dbReference>
<reference evidence="2 3" key="1">
    <citation type="journal article" date="2014" name="Genome Announc.">
        <title>Draft Genome Sequence of Paenibacillus pini JCM 16418T, Isolated from the Rhizosphere of Pine Tree.</title>
        <authorList>
            <person name="Yuki M."/>
            <person name="Oshima K."/>
            <person name="Suda W."/>
            <person name="Oshida Y."/>
            <person name="Kitamura K."/>
            <person name="Iida Y."/>
            <person name="Hattori M."/>
            <person name="Ohkuma M."/>
        </authorList>
    </citation>
    <scope>NUCLEOTIDE SEQUENCE [LARGE SCALE GENOMIC DNA]</scope>
    <source>
        <strain evidence="2 3">JCM 16418</strain>
    </source>
</reference>
<dbReference type="eggNOG" id="ENOG50311MV">
    <property type="taxonomic scope" value="Bacteria"/>
</dbReference>
<organism evidence="2 3">
    <name type="scientific">Paenibacillus pini JCM 16418</name>
    <dbReference type="NCBI Taxonomy" id="1236976"/>
    <lineage>
        <taxon>Bacteria</taxon>
        <taxon>Bacillati</taxon>
        <taxon>Bacillota</taxon>
        <taxon>Bacilli</taxon>
        <taxon>Bacillales</taxon>
        <taxon>Paenibacillaceae</taxon>
        <taxon>Paenibacillus</taxon>
    </lineage>
</organism>
<gene>
    <name evidence="2" type="ORF">JCM16418_4019</name>
</gene>
<protein>
    <submittedName>
        <fullName evidence="2">Uncharacterized protein</fullName>
    </submittedName>
</protein>
<keyword evidence="1" id="KW-0472">Membrane</keyword>
<proteinExistence type="predicted"/>
<feature type="transmembrane region" description="Helical" evidence="1">
    <location>
        <begin position="51"/>
        <end position="72"/>
    </location>
</feature>
<dbReference type="Pfam" id="PF11193">
    <property type="entry name" value="DUF2812"/>
    <property type="match status" value="1"/>
</dbReference>
<evidence type="ECO:0000256" key="1">
    <source>
        <dbReference type="SAM" id="Phobius"/>
    </source>
</evidence>
<evidence type="ECO:0000313" key="2">
    <source>
        <dbReference type="EMBL" id="GAF09860.1"/>
    </source>
</evidence>
<dbReference type="EMBL" id="BAVZ01000015">
    <property type="protein sequence ID" value="GAF09860.1"/>
    <property type="molecule type" value="Genomic_DNA"/>
</dbReference>
<name>W7YG07_9BACL</name>
<dbReference type="Proteomes" id="UP000019364">
    <property type="component" value="Unassembled WGS sequence"/>
</dbReference>
<dbReference type="OrthoDB" id="8230517at2"/>
<dbReference type="AlphaFoldDB" id="W7YG07"/>
<comment type="caution">
    <text evidence="2">The sequence shown here is derived from an EMBL/GenBank/DDBJ whole genome shotgun (WGS) entry which is preliminary data.</text>
</comment>
<sequence length="222" mass="26413">MEINSNLKKIRLSWMSKVLKRGKWIVTMNEKPLGKLKTFPVREGVVKHNSMLMYIYASILMFLTYTTTIITINKTNKKLSGEYIQLRKFQDKVPSLQVKFNKDEEKKLKRSGRLIVKWKIGWVYAPDQLEKWLEGMEEQGHNLYRVSDSGAVFYFMKGESRRVSYCADFKHRADRSYFNIHREAGWEIVFISSSLFQKWVVWSLITWKVKNDHNYIVIDLIN</sequence>
<keyword evidence="1" id="KW-1133">Transmembrane helix</keyword>
<keyword evidence="1" id="KW-0812">Transmembrane</keyword>
<keyword evidence="3" id="KW-1185">Reference proteome</keyword>
<evidence type="ECO:0000313" key="3">
    <source>
        <dbReference type="Proteomes" id="UP000019364"/>
    </source>
</evidence>
<accession>W7YG07</accession>
<dbReference type="RefSeq" id="WP_052020497.1">
    <property type="nucleotide sequence ID" value="NZ_BAVZ01000015.1"/>
</dbReference>